<reference evidence="13 14" key="1">
    <citation type="submission" date="2019-03" db="EMBL/GenBank/DDBJ databases">
        <title>Genomic Encyclopedia of Type Strains, Phase IV (KMG-IV): sequencing the most valuable type-strain genomes for metagenomic binning, comparative biology and taxonomic classification.</title>
        <authorList>
            <person name="Goeker M."/>
        </authorList>
    </citation>
    <scope>NUCLEOTIDE SEQUENCE [LARGE SCALE GENOMIC DNA]</scope>
    <source>
        <strain evidence="13 14">DSM 18577</strain>
    </source>
</reference>
<evidence type="ECO:0000313" key="13">
    <source>
        <dbReference type="EMBL" id="TCK52047.1"/>
    </source>
</evidence>
<gene>
    <name evidence="10" type="primary">glgB</name>
    <name evidence="13" type="ORF">EV690_2147</name>
</gene>
<evidence type="ECO:0000313" key="14">
    <source>
        <dbReference type="Proteomes" id="UP000295565"/>
    </source>
</evidence>
<dbReference type="InterPro" id="IPR004193">
    <property type="entry name" value="Glyco_hydro_13_N"/>
</dbReference>
<evidence type="ECO:0000256" key="5">
    <source>
        <dbReference type="ARBA" id="ARBA00022600"/>
    </source>
</evidence>
<evidence type="ECO:0000256" key="1">
    <source>
        <dbReference type="ARBA" id="ARBA00000826"/>
    </source>
</evidence>
<dbReference type="GO" id="GO:0043169">
    <property type="term" value="F:cation binding"/>
    <property type="evidence" value="ECO:0007669"/>
    <property type="project" value="InterPro"/>
</dbReference>
<dbReference type="EMBL" id="SMGD01000013">
    <property type="protein sequence ID" value="TCK52047.1"/>
    <property type="molecule type" value="Genomic_DNA"/>
</dbReference>
<dbReference type="NCBIfam" id="TIGR01515">
    <property type="entry name" value="branching_enzym"/>
    <property type="match status" value="1"/>
</dbReference>
<dbReference type="SMART" id="SM00642">
    <property type="entry name" value="Aamy"/>
    <property type="match status" value="1"/>
</dbReference>
<dbReference type="FunFam" id="2.60.40.1180:FF:000002">
    <property type="entry name" value="1,4-alpha-glucan branching enzyme GlgB"/>
    <property type="match status" value="1"/>
</dbReference>
<dbReference type="NCBIfam" id="NF003811">
    <property type="entry name" value="PRK05402.1"/>
    <property type="match status" value="1"/>
</dbReference>
<dbReference type="InterPro" id="IPR014756">
    <property type="entry name" value="Ig_E-set"/>
</dbReference>
<dbReference type="SUPFAM" id="SSF51011">
    <property type="entry name" value="Glycosyl hydrolase domain"/>
    <property type="match status" value="1"/>
</dbReference>
<sequence length="735" mass="85417">MTKTIATLQTHPLVAQLEAVQVDHPFSELGYVETAQGPVIRAWYPHAVSVWVLSLEGQHSQQMQCVDYRGLFELSSAQDFVDGYQLRVEYSQDTWQGIDPYAFKQNVYQGLEQLDKSPKSWYQVLGAQLMSFSLADHPISGVRFVVYAPNASSVSVIGDFNFWDGRRHPMERCLDGHWILFVPDLKAGIRYKYELKDRFGAQLAHKADPVGFYAEQYPSFASVVWDHNHYQWHDQNWQDREVDSLHQPMSIYEVHIGSWKRKHNSFGWASLSYRELADELISYVKKMGYTHIELMPIAEYPFDGSWGYQPVGLFAPTSRYGTPDDFKYFIDCAHQAGIAVIIDWVVAHFPADSHGLARFDGTPLYEYEDPRRGWHKDWNSYIYDFGRETVRRFLISSALIWFDYYHVDGIRVDAVASMLYWDYSREEGEWIPNINGGNENYEAISLLKWLNEEVYREFPKAITVAEESTAFAGVSRPTYTGGLGFGFKWNMGWMHDSLEYMAQDPLFRKYHHDEITFSMVYNYDENFVLPLSHDEVVHGKGSLLGKMPGDEWQQVANLRAYTAFMYAHPGKKLNFMGNEIAQVSEWNHDGSIDWDILQYERHHGQYLLTQRLNHLYREQPALYEADYEHQGFHWIDYGDWERSIIAFERLSLDGSDRLLCVCNFTPSTYENYRIGVPEAGTYQVILNTDDQQYWGSGYLSLSCFESQNKPWHNRAHSISLSLPPLACLYLKVVEV</sequence>
<accession>A0A4R1JM08</accession>
<dbReference type="GO" id="GO:0005978">
    <property type="term" value="P:glycogen biosynthetic process"/>
    <property type="evidence" value="ECO:0007669"/>
    <property type="project" value="UniProtKB-UniRule"/>
</dbReference>
<dbReference type="InterPro" id="IPR037439">
    <property type="entry name" value="Branching_enzy"/>
</dbReference>
<evidence type="ECO:0000256" key="4">
    <source>
        <dbReference type="ARBA" id="ARBA00009000"/>
    </source>
</evidence>
<feature type="active site" description="Nucleophile" evidence="10 11">
    <location>
        <position position="413"/>
    </location>
</feature>
<evidence type="ECO:0000256" key="3">
    <source>
        <dbReference type="ARBA" id="ARBA00004964"/>
    </source>
</evidence>
<dbReference type="Gene3D" id="2.60.40.10">
    <property type="entry name" value="Immunoglobulins"/>
    <property type="match status" value="2"/>
</dbReference>
<dbReference type="InterPro" id="IPR013783">
    <property type="entry name" value="Ig-like_fold"/>
</dbReference>
<feature type="domain" description="Glycosyl hydrolase family 13 catalytic" evidence="12">
    <location>
        <begin position="253"/>
        <end position="601"/>
    </location>
</feature>
<dbReference type="CDD" id="cd11322">
    <property type="entry name" value="AmyAc_Glg_BE"/>
    <property type="match status" value="1"/>
</dbReference>
<dbReference type="InterPro" id="IPR013780">
    <property type="entry name" value="Glyco_hydro_b"/>
</dbReference>
<dbReference type="Pfam" id="PF22019">
    <property type="entry name" value="GlgB_N"/>
    <property type="match status" value="1"/>
</dbReference>
<comment type="similarity">
    <text evidence="4 10">Belongs to the glycosyl hydrolase 13 family. GlgB subfamily.</text>
</comment>
<name>A0A4R1JM08_9GAMM</name>
<dbReference type="Proteomes" id="UP000295565">
    <property type="component" value="Unassembled WGS sequence"/>
</dbReference>
<comment type="catalytic activity">
    <reaction evidence="1 10">
        <text>Transfers a segment of a (1-&gt;4)-alpha-D-glucan chain to a primary hydroxy group in a similar glucan chain.</text>
        <dbReference type="EC" id="2.4.1.18"/>
    </reaction>
</comment>
<dbReference type="InterPro" id="IPR006407">
    <property type="entry name" value="GlgB"/>
</dbReference>
<dbReference type="Pfam" id="PF02806">
    <property type="entry name" value="Alpha-amylase_C"/>
    <property type="match status" value="1"/>
</dbReference>
<dbReference type="InterPro" id="IPR017853">
    <property type="entry name" value="GH"/>
</dbReference>
<organism evidence="13 14">
    <name type="scientific">Celerinatantimonas diazotrophica</name>
    <dbReference type="NCBI Taxonomy" id="412034"/>
    <lineage>
        <taxon>Bacteria</taxon>
        <taxon>Pseudomonadati</taxon>
        <taxon>Pseudomonadota</taxon>
        <taxon>Gammaproteobacteria</taxon>
        <taxon>Celerinatantimonadaceae</taxon>
        <taxon>Celerinatantimonas</taxon>
    </lineage>
</organism>
<evidence type="ECO:0000256" key="10">
    <source>
        <dbReference type="HAMAP-Rule" id="MF_00685"/>
    </source>
</evidence>
<comment type="pathway">
    <text evidence="3 10">Glycan biosynthesis; glycogen biosynthesis.</text>
</comment>
<comment type="subunit">
    <text evidence="10">Monomer.</text>
</comment>
<keyword evidence="8 10" id="KW-0320">Glycogen biosynthesis</keyword>
<comment type="function">
    <text evidence="2 10">Catalyzes the formation of the alpha-1,6-glucosidic linkages in glycogen by scission of a 1,4-alpha-linked oligosaccharide from growing alpha-1,4-glucan chains and the subsequent attachment of the oligosaccharide to the alpha-1,6 position.</text>
</comment>
<dbReference type="RefSeq" id="WP_224055011.1">
    <property type="nucleotide sequence ID" value="NZ_OU594967.1"/>
</dbReference>
<dbReference type="EC" id="2.4.1.18" evidence="10"/>
<dbReference type="InterPro" id="IPR006048">
    <property type="entry name" value="A-amylase/branching_C"/>
</dbReference>
<dbReference type="GO" id="GO:0004553">
    <property type="term" value="F:hydrolase activity, hydrolyzing O-glycosyl compounds"/>
    <property type="evidence" value="ECO:0007669"/>
    <property type="project" value="InterPro"/>
</dbReference>
<dbReference type="PANTHER" id="PTHR43651:SF3">
    <property type="entry name" value="1,4-ALPHA-GLUCAN-BRANCHING ENZYME"/>
    <property type="match status" value="1"/>
</dbReference>
<protein>
    <recommendedName>
        <fullName evidence="10">1,4-alpha-glucan branching enzyme GlgB</fullName>
        <ecNumber evidence="10">2.4.1.18</ecNumber>
    </recommendedName>
    <alternativeName>
        <fullName evidence="10">1,4-alpha-D-glucan:1,4-alpha-D-glucan 6-glucosyl-transferase</fullName>
    </alternativeName>
    <alternativeName>
        <fullName evidence="10">Alpha-(1-&gt;4)-glucan branching enzyme</fullName>
    </alternativeName>
    <alternativeName>
        <fullName evidence="10">Glycogen branching enzyme</fullName>
        <shortName evidence="10">BE</shortName>
    </alternativeName>
</protein>
<dbReference type="InterPro" id="IPR006047">
    <property type="entry name" value="GH13_cat_dom"/>
</dbReference>
<evidence type="ECO:0000256" key="8">
    <source>
        <dbReference type="ARBA" id="ARBA00023056"/>
    </source>
</evidence>
<dbReference type="InterPro" id="IPR054169">
    <property type="entry name" value="GlgB_N"/>
</dbReference>
<dbReference type="SUPFAM" id="SSF81296">
    <property type="entry name" value="E set domains"/>
    <property type="match status" value="2"/>
</dbReference>
<keyword evidence="5 10" id="KW-0321">Glycogen metabolism</keyword>
<comment type="caution">
    <text evidence="13">The sequence shown here is derived from an EMBL/GenBank/DDBJ whole genome shotgun (WGS) entry which is preliminary data.</text>
</comment>
<dbReference type="SUPFAM" id="SSF51445">
    <property type="entry name" value="(Trans)glycosidases"/>
    <property type="match status" value="1"/>
</dbReference>
<dbReference type="Pfam" id="PF00128">
    <property type="entry name" value="Alpha-amylase"/>
    <property type="match status" value="1"/>
</dbReference>
<evidence type="ECO:0000256" key="2">
    <source>
        <dbReference type="ARBA" id="ARBA00002953"/>
    </source>
</evidence>
<dbReference type="GO" id="GO:0003844">
    <property type="term" value="F:1,4-alpha-glucan branching enzyme activity"/>
    <property type="evidence" value="ECO:0007669"/>
    <property type="project" value="UniProtKB-UniRule"/>
</dbReference>
<proteinExistence type="inferred from homology"/>
<dbReference type="FunFam" id="3.20.20.80:FF:000003">
    <property type="entry name" value="1,4-alpha-glucan branching enzyme GlgB"/>
    <property type="match status" value="1"/>
</dbReference>
<dbReference type="Gene3D" id="2.60.40.1180">
    <property type="entry name" value="Golgi alpha-mannosidase II"/>
    <property type="match status" value="1"/>
</dbReference>
<evidence type="ECO:0000256" key="7">
    <source>
        <dbReference type="ARBA" id="ARBA00022679"/>
    </source>
</evidence>
<evidence type="ECO:0000259" key="12">
    <source>
        <dbReference type="SMART" id="SM00642"/>
    </source>
</evidence>
<dbReference type="UniPathway" id="UPA00164"/>
<dbReference type="InterPro" id="IPR044143">
    <property type="entry name" value="GlgB_N_E_set_prok"/>
</dbReference>
<keyword evidence="9 10" id="KW-0119">Carbohydrate metabolism</keyword>
<evidence type="ECO:0000256" key="11">
    <source>
        <dbReference type="PIRSR" id="PIRSR000463-1"/>
    </source>
</evidence>
<evidence type="ECO:0000256" key="9">
    <source>
        <dbReference type="ARBA" id="ARBA00023277"/>
    </source>
</evidence>
<feature type="active site" description="Proton donor" evidence="10 11">
    <location>
        <position position="466"/>
    </location>
</feature>
<dbReference type="Pfam" id="PF02922">
    <property type="entry name" value="CBM_48"/>
    <property type="match status" value="1"/>
</dbReference>
<keyword evidence="6 10" id="KW-0328">Glycosyltransferase</keyword>
<dbReference type="NCBIfam" id="NF008967">
    <property type="entry name" value="PRK12313.1"/>
    <property type="match status" value="1"/>
</dbReference>
<dbReference type="AlphaFoldDB" id="A0A4R1JM08"/>
<keyword evidence="7 10" id="KW-0808">Transferase</keyword>
<dbReference type="PIRSF" id="PIRSF000463">
    <property type="entry name" value="GlgB"/>
    <property type="match status" value="1"/>
</dbReference>
<dbReference type="CDD" id="cd02855">
    <property type="entry name" value="E_set_GBE_prok_N"/>
    <property type="match status" value="1"/>
</dbReference>
<dbReference type="Gene3D" id="3.20.20.80">
    <property type="entry name" value="Glycosidases"/>
    <property type="match status" value="1"/>
</dbReference>
<dbReference type="GO" id="GO:0005829">
    <property type="term" value="C:cytosol"/>
    <property type="evidence" value="ECO:0007669"/>
    <property type="project" value="TreeGrafter"/>
</dbReference>
<keyword evidence="14" id="KW-1185">Reference proteome</keyword>
<dbReference type="HAMAP" id="MF_00685">
    <property type="entry name" value="GlgB"/>
    <property type="match status" value="1"/>
</dbReference>
<evidence type="ECO:0000256" key="6">
    <source>
        <dbReference type="ARBA" id="ARBA00022676"/>
    </source>
</evidence>
<dbReference type="PANTHER" id="PTHR43651">
    <property type="entry name" value="1,4-ALPHA-GLUCAN-BRANCHING ENZYME"/>
    <property type="match status" value="1"/>
</dbReference>